<evidence type="ECO:0000313" key="2">
    <source>
        <dbReference type="Proteomes" id="UP000824024"/>
    </source>
</evidence>
<evidence type="ECO:0000313" key="1">
    <source>
        <dbReference type="EMBL" id="HIZ08341.1"/>
    </source>
</evidence>
<name>A0A9D2D498_9FIRM</name>
<reference evidence="1" key="1">
    <citation type="journal article" date="2021" name="PeerJ">
        <title>Extensive microbial diversity within the chicken gut microbiome revealed by metagenomics and culture.</title>
        <authorList>
            <person name="Gilroy R."/>
            <person name="Ravi A."/>
            <person name="Getino M."/>
            <person name="Pursley I."/>
            <person name="Horton D.L."/>
            <person name="Alikhan N.F."/>
            <person name="Baker D."/>
            <person name="Gharbi K."/>
            <person name="Hall N."/>
            <person name="Watson M."/>
            <person name="Adriaenssens E.M."/>
            <person name="Foster-Nyarko E."/>
            <person name="Jarju S."/>
            <person name="Secka A."/>
            <person name="Antonio M."/>
            <person name="Oren A."/>
            <person name="Chaudhuri R.R."/>
            <person name="La Ragione R."/>
            <person name="Hildebrand F."/>
            <person name="Pallen M.J."/>
        </authorList>
    </citation>
    <scope>NUCLEOTIDE SEQUENCE</scope>
    <source>
        <strain evidence="1">CHK192-9172</strain>
    </source>
</reference>
<dbReference type="EMBL" id="DXCH01000282">
    <property type="protein sequence ID" value="HIZ08341.1"/>
    <property type="molecule type" value="Genomic_DNA"/>
</dbReference>
<comment type="caution">
    <text evidence="1">The sequence shown here is derived from an EMBL/GenBank/DDBJ whole genome shotgun (WGS) entry which is preliminary data.</text>
</comment>
<evidence type="ECO:0008006" key="3">
    <source>
        <dbReference type="Google" id="ProtNLM"/>
    </source>
</evidence>
<protein>
    <recommendedName>
        <fullName evidence="3">DUF2357 domain-containing protein</fullName>
    </recommendedName>
</protein>
<sequence length="617" mass="71494">MAVWSLKLKPYGKQPVTICLAEQKAACDPDRDAPLTKDPAVYSDLTYEFLLMGDEVPRVQNAAVFVNDVYRPAVFQEGRICFGSTRVEGMLFLDCYGYVDLELMLELEDESQLHLFSEHLPVLVREDSLHEAVRKMVRYVYENREDYLFNGLPKPRCLADLKENGRRTFEAALILGEQIAQAYESSYGYFKVNSRFHTKKAAAVEDLERIQTITPATLAYIVSHPEELRQVNSSRGISIGNCMYQPRKTLTEQNVYAYDIYENRVLLDFLKTVLGGIEEMKQHCEKLLEGIPGKKIYDTEYIDSSFFITAQTGKMLEEGRKKLSALHKRLIRLYEMYSKIYQMPGRPLAAPPKATPVFMLVPGYNRMFARMHQWFHFGIYDFENESFLFSLADISSLYESYLLIKLGRYLESRGYVLAEEKKCEYPVPEKWKYKNTRIPNTFVYGKGQERITLYYQPVLYDTDRREVNGIGLYRNNSILLSDDHGDTGEPGSCYYTPDYLLKMESENGDRYLILDAKFSSCANVKKFYVKELAFKYLFSTSTVRPEDAISGMCILYGKCGRDEPLQSVYNQTVPGRRITPLAELLPLMEADTWQEQQEKLDMLFDKLRREKADQKQE</sequence>
<dbReference type="AlphaFoldDB" id="A0A9D2D498"/>
<gene>
    <name evidence="1" type="ORF">IAA08_10470</name>
</gene>
<organism evidence="1 2">
    <name type="scientific">Candidatus Eubacterium avistercoris</name>
    <dbReference type="NCBI Taxonomy" id="2838567"/>
    <lineage>
        <taxon>Bacteria</taxon>
        <taxon>Bacillati</taxon>
        <taxon>Bacillota</taxon>
        <taxon>Clostridia</taxon>
        <taxon>Eubacteriales</taxon>
        <taxon>Eubacteriaceae</taxon>
        <taxon>Eubacterium</taxon>
    </lineage>
</organism>
<dbReference type="Proteomes" id="UP000824024">
    <property type="component" value="Unassembled WGS sequence"/>
</dbReference>
<reference evidence="1" key="2">
    <citation type="submission" date="2021-04" db="EMBL/GenBank/DDBJ databases">
        <authorList>
            <person name="Gilroy R."/>
        </authorList>
    </citation>
    <scope>NUCLEOTIDE SEQUENCE</scope>
    <source>
        <strain evidence="1">CHK192-9172</strain>
    </source>
</reference>
<accession>A0A9D2D498</accession>
<proteinExistence type="predicted"/>